<dbReference type="PANTHER" id="PTHR43427">
    <property type="entry name" value="CHLORIDE CHANNEL PROTEIN CLC-E"/>
    <property type="match status" value="1"/>
</dbReference>
<dbReference type="Gene3D" id="3.10.580.10">
    <property type="entry name" value="CBS-domain"/>
    <property type="match status" value="1"/>
</dbReference>
<evidence type="ECO:0000256" key="9">
    <source>
        <dbReference type="ARBA" id="ARBA00023303"/>
    </source>
</evidence>
<gene>
    <name evidence="13" type="ORF">H8R10_05630</name>
</gene>
<dbReference type="EMBL" id="JACRUO010000001">
    <property type="protein sequence ID" value="MBD3689705.1"/>
    <property type="molecule type" value="Genomic_DNA"/>
</dbReference>
<dbReference type="RefSeq" id="WP_191072008.1">
    <property type="nucleotide sequence ID" value="NZ_CP060506.1"/>
</dbReference>
<feature type="transmembrane region" description="Helical" evidence="11">
    <location>
        <begin position="20"/>
        <end position="48"/>
    </location>
</feature>
<dbReference type="InterPro" id="IPR050368">
    <property type="entry name" value="ClC-type_chloride_channel"/>
</dbReference>
<evidence type="ECO:0000256" key="11">
    <source>
        <dbReference type="SAM" id="Phobius"/>
    </source>
</evidence>
<feature type="transmembrane region" description="Helical" evidence="11">
    <location>
        <begin position="342"/>
        <end position="362"/>
    </location>
</feature>
<evidence type="ECO:0000256" key="5">
    <source>
        <dbReference type="ARBA" id="ARBA00023065"/>
    </source>
</evidence>
<dbReference type="PRINTS" id="PR00762">
    <property type="entry name" value="CLCHANNEL"/>
</dbReference>
<evidence type="ECO:0000256" key="10">
    <source>
        <dbReference type="PROSITE-ProRule" id="PRU00703"/>
    </source>
</evidence>
<dbReference type="SUPFAM" id="SSF54631">
    <property type="entry name" value="CBS-domain pair"/>
    <property type="match status" value="1"/>
</dbReference>
<sequence length="609" mass="64045">MLPALPGSLRRVVARNRIILALIALVIGAIVGGASVLFHYCIEAWTWVMTGYTDYPPHAGAPHGTWGFPSWFIIVVPVISGLIYGPLIQRFAPSARGHGVPEVMLAVARQGGRIPGRVALVKIIGSALTLGGGGSVGREGPIVQVGASLGSWISSTLNLPRRRVILFAGCGSAAGIAATFNAPLAGACFAMEVILGGLSATTFSYVLFASVAASVVSHALLGDHPAVELPHNLSLAAAGDLWWVVAVAIIAGLAGLGFAKFLYVIEDAVDRLYRWPEWARPALGSLLLGLGLWAFPVMYGAGGSVQVDTLSGTYGIGALLALCVGRAIFTAYTIAIGGSGGVFAPSLAIGATAGMAVGLVVSPLSASDAAVYGVIGMGAAFAAAARAPLTAALIIVEMTGQYSLILPMLLAVAVATGMSRYLTSTTIYTEKLLRRGDTLRDPVEHTVMGRRTAGQLMHPVPPLLSAESTIDEAVRAFNDVPDTSLPVIRRDQFLGSVTRLALMRASTTPDAETTTVGDLDLITDCVAPDTLPSRFLGVMEATPLRAVPVVNAERRVVGVLRIRDLVQLLYDEQHRALHAGDEVTSWGQRMQQRFHEGAWRPHWPGRHQE</sequence>
<keyword evidence="3 11" id="KW-0812">Transmembrane</keyword>
<keyword evidence="14" id="KW-1185">Reference proteome</keyword>
<comment type="subcellular location">
    <subcellularLocation>
        <location evidence="1">Membrane</location>
        <topology evidence="1">Multi-pass membrane protein</topology>
    </subcellularLocation>
</comment>
<keyword evidence="10" id="KW-0129">CBS domain</keyword>
<evidence type="ECO:0000313" key="13">
    <source>
        <dbReference type="EMBL" id="MBD3689705.1"/>
    </source>
</evidence>
<proteinExistence type="predicted"/>
<evidence type="ECO:0000256" key="3">
    <source>
        <dbReference type="ARBA" id="ARBA00022692"/>
    </source>
</evidence>
<dbReference type="InterPro" id="IPR014743">
    <property type="entry name" value="Cl-channel_core"/>
</dbReference>
<accession>A0A8I0KQ84</accession>
<comment type="caution">
    <text evidence="13">The sequence shown here is derived from an EMBL/GenBank/DDBJ whole genome shotgun (WGS) entry which is preliminary data.</text>
</comment>
<evidence type="ECO:0000256" key="7">
    <source>
        <dbReference type="ARBA" id="ARBA00023173"/>
    </source>
</evidence>
<protein>
    <submittedName>
        <fullName evidence="13">Chloride channel protein</fullName>
    </submittedName>
</protein>
<dbReference type="GO" id="GO:0034707">
    <property type="term" value="C:chloride channel complex"/>
    <property type="evidence" value="ECO:0007669"/>
    <property type="project" value="UniProtKB-KW"/>
</dbReference>
<feature type="transmembrane region" description="Helical" evidence="11">
    <location>
        <begin position="68"/>
        <end position="87"/>
    </location>
</feature>
<evidence type="ECO:0000256" key="1">
    <source>
        <dbReference type="ARBA" id="ARBA00004141"/>
    </source>
</evidence>
<name>A0A8I0KQ84_9ACTO</name>
<evidence type="ECO:0000259" key="12">
    <source>
        <dbReference type="PROSITE" id="PS51371"/>
    </source>
</evidence>
<dbReference type="AlphaFoldDB" id="A0A8I0KQ84"/>
<dbReference type="InterPro" id="IPR000644">
    <property type="entry name" value="CBS_dom"/>
</dbReference>
<keyword evidence="2" id="KW-0813">Transport</keyword>
<evidence type="ECO:0000313" key="14">
    <source>
        <dbReference type="Proteomes" id="UP000627538"/>
    </source>
</evidence>
<dbReference type="InterPro" id="IPR046342">
    <property type="entry name" value="CBS_dom_sf"/>
</dbReference>
<dbReference type="PROSITE" id="PS51371">
    <property type="entry name" value="CBS"/>
    <property type="match status" value="2"/>
</dbReference>
<dbReference type="Pfam" id="PF00654">
    <property type="entry name" value="Voltage_CLC"/>
    <property type="match status" value="1"/>
</dbReference>
<evidence type="ECO:0000256" key="6">
    <source>
        <dbReference type="ARBA" id="ARBA00023136"/>
    </source>
</evidence>
<dbReference type="SMART" id="SM00116">
    <property type="entry name" value="CBS"/>
    <property type="match status" value="1"/>
</dbReference>
<evidence type="ECO:0000256" key="8">
    <source>
        <dbReference type="ARBA" id="ARBA00023214"/>
    </source>
</evidence>
<keyword evidence="9" id="KW-0407">Ion channel</keyword>
<organism evidence="13 14">
    <name type="scientific">Nanchangia anserum</name>
    <dbReference type="NCBI Taxonomy" id="2692125"/>
    <lineage>
        <taxon>Bacteria</taxon>
        <taxon>Bacillati</taxon>
        <taxon>Actinomycetota</taxon>
        <taxon>Actinomycetes</taxon>
        <taxon>Actinomycetales</taxon>
        <taxon>Actinomycetaceae</taxon>
        <taxon>Nanchangia</taxon>
    </lineage>
</organism>
<evidence type="ECO:0000256" key="4">
    <source>
        <dbReference type="ARBA" id="ARBA00022989"/>
    </source>
</evidence>
<keyword evidence="4 11" id="KW-1133">Transmembrane helix</keyword>
<dbReference type="Pfam" id="PF00571">
    <property type="entry name" value="CBS"/>
    <property type="match status" value="2"/>
</dbReference>
<feature type="transmembrane region" description="Helical" evidence="11">
    <location>
        <begin position="283"/>
        <end position="302"/>
    </location>
</feature>
<feature type="domain" description="CBS" evidence="12">
    <location>
        <begin position="457"/>
        <end position="512"/>
    </location>
</feature>
<dbReference type="Gene3D" id="1.10.3080.10">
    <property type="entry name" value="Clc chloride channel"/>
    <property type="match status" value="1"/>
</dbReference>
<feature type="transmembrane region" description="Helical" evidence="11">
    <location>
        <begin position="241"/>
        <end position="263"/>
    </location>
</feature>
<dbReference type="CDD" id="cd02205">
    <property type="entry name" value="CBS_pair_SF"/>
    <property type="match status" value="1"/>
</dbReference>
<feature type="domain" description="CBS" evidence="12">
    <location>
        <begin position="519"/>
        <end position="577"/>
    </location>
</feature>
<feature type="transmembrane region" description="Helical" evidence="11">
    <location>
        <begin position="402"/>
        <end position="422"/>
    </location>
</feature>
<feature type="transmembrane region" description="Helical" evidence="11">
    <location>
        <begin position="164"/>
        <end position="182"/>
    </location>
</feature>
<feature type="transmembrane region" description="Helical" evidence="11">
    <location>
        <begin position="314"/>
        <end position="336"/>
    </location>
</feature>
<feature type="transmembrane region" description="Helical" evidence="11">
    <location>
        <begin position="369"/>
        <end position="396"/>
    </location>
</feature>
<dbReference type="InterPro" id="IPR001807">
    <property type="entry name" value="ClC"/>
</dbReference>
<dbReference type="CDD" id="cd00400">
    <property type="entry name" value="Voltage_gated_ClC"/>
    <property type="match status" value="1"/>
</dbReference>
<reference evidence="13 14" key="1">
    <citation type="submission" date="2020-08" db="EMBL/GenBank/DDBJ databases">
        <title>Winkia gen. nov., sp. nov., isolated from faeces of the Anser albifrons in China.</title>
        <authorList>
            <person name="Liu Q."/>
        </authorList>
    </citation>
    <scope>NUCLEOTIDE SEQUENCE [LARGE SCALE GENOMIC DNA]</scope>
    <source>
        <strain evidence="13 14">C62</strain>
    </source>
</reference>
<dbReference type="SUPFAM" id="SSF81340">
    <property type="entry name" value="Clc chloride channel"/>
    <property type="match status" value="1"/>
</dbReference>
<keyword evidence="7" id="KW-0869">Chloride channel</keyword>
<evidence type="ECO:0000256" key="2">
    <source>
        <dbReference type="ARBA" id="ARBA00022448"/>
    </source>
</evidence>
<keyword evidence="6 11" id="KW-0472">Membrane</keyword>
<dbReference type="GO" id="GO:0005254">
    <property type="term" value="F:chloride channel activity"/>
    <property type="evidence" value="ECO:0007669"/>
    <property type="project" value="UniProtKB-KW"/>
</dbReference>
<keyword evidence="5" id="KW-0406">Ion transport</keyword>
<dbReference type="PANTHER" id="PTHR43427:SF6">
    <property type="entry name" value="CHLORIDE CHANNEL PROTEIN CLC-E"/>
    <property type="match status" value="1"/>
</dbReference>
<keyword evidence="8" id="KW-0868">Chloride</keyword>
<dbReference type="Proteomes" id="UP000627538">
    <property type="component" value="Unassembled WGS sequence"/>
</dbReference>
<feature type="transmembrane region" description="Helical" evidence="11">
    <location>
        <begin position="202"/>
        <end position="221"/>
    </location>
</feature>